<accession>A0A7J6HVL9</accession>
<feature type="transmembrane region" description="Helical" evidence="2">
    <location>
        <begin position="25"/>
        <end position="44"/>
    </location>
</feature>
<keyword evidence="2" id="KW-0472">Membrane</keyword>
<evidence type="ECO:0000313" key="3">
    <source>
        <dbReference type="EMBL" id="KAF4399357.1"/>
    </source>
</evidence>
<name>A0A7J6HVL9_CANSA</name>
<dbReference type="Proteomes" id="UP000583929">
    <property type="component" value="Unassembled WGS sequence"/>
</dbReference>
<evidence type="ECO:0000256" key="1">
    <source>
        <dbReference type="SAM" id="MobiDB-lite"/>
    </source>
</evidence>
<evidence type="ECO:0000256" key="2">
    <source>
        <dbReference type="SAM" id="Phobius"/>
    </source>
</evidence>
<organism evidence="3 4">
    <name type="scientific">Cannabis sativa</name>
    <name type="common">Hemp</name>
    <name type="synonym">Marijuana</name>
    <dbReference type="NCBI Taxonomy" id="3483"/>
    <lineage>
        <taxon>Eukaryota</taxon>
        <taxon>Viridiplantae</taxon>
        <taxon>Streptophyta</taxon>
        <taxon>Embryophyta</taxon>
        <taxon>Tracheophyta</taxon>
        <taxon>Spermatophyta</taxon>
        <taxon>Magnoliopsida</taxon>
        <taxon>eudicotyledons</taxon>
        <taxon>Gunneridae</taxon>
        <taxon>Pentapetalae</taxon>
        <taxon>rosids</taxon>
        <taxon>fabids</taxon>
        <taxon>Rosales</taxon>
        <taxon>Cannabaceae</taxon>
        <taxon>Cannabis</taxon>
    </lineage>
</organism>
<keyword evidence="2" id="KW-1133">Transmembrane helix</keyword>
<dbReference type="AlphaFoldDB" id="A0A7J6HVL9"/>
<dbReference type="EMBL" id="JAATIQ010000021">
    <property type="protein sequence ID" value="KAF4399357.1"/>
    <property type="molecule type" value="Genomic_DNA"/>
</dbReference>
<evidence type="ECO:0000313" key="4">
    <source>
        <dbReference type="Proteomes" id="UP000583929"/>
    </source>
</evidence>
<keyword evidence="4" id="KW-1185">Reference proteome</keyword>
<keyword evidence="2" id="KW-0812">Transmembrane</keyword>
<feature type="region of interest" description="Disordered" evidence="1">
    <location>
        <begin position="1"/>
        <end position="20"/>
    </location>
</feature>
<proteinExistence type="predicted"/>
<comment type="caution">
    <text evidence="3">The sequence shown here is derived from an EMBL/GenBank/DDBJ whole genome shotgun (WGS) entry which is preliminary data.</text>
</comment>
<reference evidence="3 4" key="1">
    <citation type="journal article" date="2020" name="bioRxiv">
        <title>Sequence and annotation of 42 cannabis genomes reveals extensive copy number variation in cannabinoid synthesis and pathogen resistance genes.</title>
        <authorList>
            <person name="Mckernan K.J."/>
            <person name="Helbert Y."/>
            <person name="Kane L.T."/>
            <person name="Ebling H."/>
            <person name="Zhang L."/>
            <person name="Liu B."/>
            <person name="Eaton Z."/>
            <person name="Mclaughlin S."/>
            <person name="Kingan S."/>
            <person name="Baybayan P."/>
            <person name="Concepcion G."/>
            <person name="Jordan M."/>
            <person name="Riva A."/>
            <person name="Barbazuk W."/>
            <person name="Harkins T."/>
        </authorList>
    </citation>
    <scope>NUCLEOTIDE SEQUENCE [LARGE SCALE GENOMIC DNA]</scope>
    <source>
        <strain evidence="4">cv. Jamaican Lion 4</strain>
        <tissue evidence="3">Leaf</tissue>
    </source>
</reference>
<protein>
    <submittedName>
        <fullName evidence="3">Uncharacterized protein</fullName>
    </submittedName>
</protein>
<gene>
    <name evidence="3" type="ORF">G4B88_022440</name>
</gene>
<sequence length="66" mass="7285">MASAYNSYTYQNSSSSASTSSHRSVAMILADVIGAVVLSPLYSVNWKKETTPYYETKWSSGLRIID</sequence>